<dbReference type="PANTHER" id="PTHR10957">
    <property type="entry name" value="RAP1 GTPASE-GDP DISSOCIATION STIMULATOR 1"/>
    <property type="match status" value="1"/>
</dbReference>
<keyword evidence="6" id="KW-0496">Mitochondrion</keyword>
<evidence type="ECO:0000256" key="6">
    <source>
        <dbReference type="ARBA" id="ARBA00023128"/>
    </source>
</evidence>
<dbReference type="InterPro" id="IPR040144">
    <property type="entry name" value="RAP1GDS1"/>
</dbReference>
<evidence type="ECO:0000256" key="2">
    <source>
        <dbReference type="ARBA" id="ARBA00004240"/>
    </source>
</evidence>
<comment type="subcellular location">
    <subcellularLocation>
        <location evidence="3">Cytoplasm</location>
        <location evidence="3">Cytosol</location>
    </subcellularLocation>
    <subcellularLocation>
        <location evidence="2">Endoplasmic reticulum</location>
    </subcellularLocation>
    <subcellularLocation>
        <location evidence="1">Mitochondrion</location>
    </subcellularLocation>
</comment>
<evidence type="ECO:0000313" key="7">
    <source>
        <dbReference type="EMBL" id="MEQ2262702.1"/>
    </source>
</evidence>
<name>A0ABV0W2J3_9TELE</name>
<dbReference type="SUPFAM" id="SSF48371">
    <property type="entry name" value="ARM repeat"/>
    <property type="match status" value="1"/>
</dbReference>
<accession>A0ABV0W2J3</accession>
<gene>
    <name evidence="7" type="primary">RAP1GDS1B</name>
    <name evidence="7" type="ORF">XENORESO_019484</name>
</gene>
<organism evidence="7 8">
    <name type="scientific">Xenotaenia resolanae</name>
    <dbReference type="NCBI Taxonomy" id="208358"/>
    <lineage>
        <taxon>Eukaryota</taxon>
        <taxon>Metazoa</taxon>
        <taxon>Chordata</taxon>
        <taxon>Craniata</taxon>
        <taxon>Vertebrata</taxon>
        <taxon>Euteleostomi</taxon>
        <taxon>Actinopterygii</taxon>
        <taxon>Neopterygii</taxon>
        <taxon>Teleostei</taxon>
        <taxon>Neoteleostei</taxon>
        <taxon>Acanthomorphata</taxon>
        <taxon>Ovalentaria</taxon>
        <taxon>Atherinomorphae</taxon>
        <taxon>Cyprinodontiformes</taxon>
        <taxon>Goodeidae</taxon>
        <taxon>Xenotaenia</taxon>
    </lineage>
</organism>
<evidence type="ECO:0000256" key="3">
    <source>
        <dbReference type="ARBA" id="ARBA00004514"/>
    </source>
</evidence>
<comment type="caution">
    <text evidence="7">The sequence shown here is derived from an EMBL/GenBank/DDBJ whole genome shotgun (WGS) entry which is preliminary data.</text>
</comment>
<keyword evidence="8" id="KW-1185">Reference proteome</keyword>
<protein>
    <submittedName>
        <fullName evidence="7">Rap1 GTPase-GDP dissociation stimulator 1-B</fullName>
    </submittedName>
</protein>
<dbReference type="Gene3D" id="1.25.10.10">
    <property type="entry name" value="Leucine-rich Repeat Variant"/>
    <property type="match status" value="1"/>
</dbReference>
<dbReference type="Pfam" id="PF00514">
    <property type="entry name" value="Arm"/>
    <property type="match status" value="1"/>
</dbReference>
<reference evidence="7 8" key="1">
    <citation type="submission" date="2021-06" db="EMBL/GenBank/DDBJ databases">
        <authorList>
            <person name="Palmer J.M."/>
        </authorList>
    </citation>
    <scope>NUCLEOTIDE SEQUENCE [LARGE SCALE GENOMIC DNA]</scope>
    <source>
        <strain evidence="7 8">XR_2019</strain>
        <tissue evidence="7">Muscle</tissue>
    </source>
</reference>
<dbReference type="InterPro" id="IPR016024">
    <property type="entry name" value="ARM-type_fold"/>
</dbReference>
<dbReference type="InterPro" id="IPR011989">
    <property type="entry name" value="ARM-like"/>
</dbReference>
<evidence type="ECO:0000256" key="5">
    <source>
        <dbReference type="ARBA" id="ARBA00022824"/>
    </source>
</evidence>
<evidence type="ECO:0000256" key="4">
    <source>
        <dbReference type="ARBA" id="ARBA00022490"/>
    </source>
</evidence>
<evidence type="ECO:0000313" key="8">
    <source>
        <dbReference type="Proteomes" id="UP001444071"/>
    </source>
</evidence>
<dbReference type="InterPro" id="IPR000225">
    <property type="entry name" value="Armadillo"/>
</dbReference>
<keyword evidence="5" id="KW-0256">Endoplasmic reticulum</keyword>
<keyword evidence="4" id="KW-0963">Cytoplasm</keyword>
<evidence type="ECO:0000256" key="1">
    <source>
        <dbReference type="ARBA" id="ARBA00004173"/>
    </source>
</evidence>
<proteinExistence type="predicted"/>
<dbReference type="EMBL" id="JAHRIM010020751">
    <property type="protein sequence ID" value="MEQ2262702.1"/>
    <property type="molecule type" value="Genomic_DNA"/>
</dbReference>
<dbReference type="Proteomes" id="UP001444071">
    <property type="component" value="Unassembled WGS sequence"/>
</dbReference>
<sequence length="145" mass="15763">MGESNRLLSALIRHSKSKEVVRTGIQKGGVKHLVTMATSEHMIMQNEALVALGLIAALDLVAAEKDFVGASLVPVLHKLLSDERSAPEIKYNSMILICAVMGSEPLHKEVQSLAFIDVVSKLRAHENKTVSHQASLTEQRLTAQS</sequence>